<sequence length="150" mass="15919">MIVDERPAPDRDIHRALAGYRAGFGWRPRIRAGALELPLGGGLAALTVPAGWAGEVAHRLRMHDCSGPVLAAAGTPRRWAFLAALDDLAPEHVPYGVRVLAAPQSLVLPPTMTGDGPVRWVVPPDPGRRALPSFAAVLHAIRAVVPLSGW</sequence>
<organism evidence="1 2">
    <name type="scientific">Amycolatopsis antarctica</name>
    <dbReference type="NCBI Taxonomy" id="1854586"/>
    <lineage>
        <taxon>Bacteria</taxon>
        <taxon>Bacillati</taxon>
        <taxon>Actinomycetota</taxon>
        <taxon>Actinomycetes</taxon>
        <taxon>Pseudonocardiales</taxon>
        <taxon>Pseudonocardiaceae</taxon>
        <taxon>Amycolatopsis</taxon>
    </lineage>
</organism>
<dbReference type="Proteomes" id="UP000242444">
    <property type="component" value="Unassembled WGS sequence"/>
</dbReference>
<keyword evidence="2" id="KW-1185">Reference proteome</keyword>
<evidence type="ECO:0000313" key="2">
    <source>
        <dbReference type="Proteomes" id="UP000242444"/>
    </source>
</evidence>
<evidence type="ECO:0000313" key="1">
    <source>
        <dbReference type="EMBL" id="OZM71583.1"/>
    </source>
</evidence>
<comment type="caution">
    <text evidence="1">The sequence shown here is derived from an EMBL/GenBank/DDBJ whole genome shotgun (WGS) entry which is preliminary data.</text>
</comment>
<reference evidence="1 2" key="1">
    <citation type="submission" date="2017-07" db="EMBL/GenBank/DDBJ databases">
        <title>Amycolatopsis antarcticus sp. nov., isolated from the surface of an Antarcticus brown macroalga.</title>
        <authorList>
            <person name="Wang J."/>
            <person name="Leiva S."/>
            <person name="Huang J."/>
            <person name="Huang Y."/>
        </authorList>
    </citation>
    <scope>NUCLEOTIDE SEQUENCE [LARGE SCALE GENOMIC DNA]</scope>
    <source>
        <strain evidence="1 2">AU-G6</strain>
    </source>
</reference>
<dbReference type="RefSeq" id="WP_094864165.1">
    <property type="nucleotide sequence ID" value="NZ_NKYE01000012.1"/>
</dbReference>
<accession>A0A263CZI4</accession>
<dbReference type="OrthoDB" id="3631260at2"/>
<proteinExistence type="predicted"/>
<dbReference type="AlphaFoldDB" id="A0A263CZI4"/>
<evidence type="ECO:0008006" key="3">
    <source>
        <dbReference type="Google" id="ProtNLM"/>
    </source>
</evidence>
<name>A0A263CZI4_9PSEU</name>
<gene>
    <name evidence="1" type="ORF">CFN78_18810</name>
</gene>
<dbReference type="EMBL" id="NKYE01000012">
    <property type="protein sequence ID" value="OZM71583.1"/>
    <property type="molecule type" value="Genomic_DNA"/>
</dbReference>
<protein>
    <recommendedName>
        <fullName evidence="3">DNA primase/polymerase bifunctional N-terminal domain-containing protein</fullName>
    </recommendedName>
</protein>
<dbReference type="InParanoid" id="A0A263CZI4"/>